<name>A0ABQ9EJF1_TEGGR</name>
<comment type="caution">
    <text evidence="2">The sequence shown here is derived from an EMBL/GenBank/DDBJ whole genome shotgun (WGS) entry which is preliminary data.</text>
</comment>
<protein>
    <recommendedName>
        <fullName evidence="1">Integrase catalytic domain-containing protein</fullName>
    </recommendedName>
</protein>
<sequence length="321" mass="37604">MEEILTRLGMEVLIPKFIQEKIIPDIVCNLSKFEFQCLGVNSSSEMMKLRIECIKHGGQKIHANNDSFRKQYNIGEVILENLIETGFSVLDMSKLLSVSERTIYRRMNRFNIGKRKFTDIDDEFPRCGEKMIRQFLSSKGIKITRSRLREALHRIDNDGIEERSRNRLHRRVYNVTAPNHLWHVDTNHKLIRWNFIITGGIDGFSRFVVFLQCVNNNKADTIFNSFRSGTLDYKTPFRMRSDQGLENIKIAEFMFEARGLDSSSMIVGKSTHIQRIERLWRDVFEDQGMLDPLSDIDIFALHYVFTEKINTPVPLEYLRSI</sequence>
<dbReference type="SUPFAM" id="SSF53098">
    <property type="entry name" value="Ribonuclease H-like"/>
    <property type="match status" value="1"/>
</dbReference>
<evidence type="ECO:0000313" key="3">
    <source>
        <dbReference type="Proteomes" id="UP001217089"/>
    </source>
</evidence>
<dbReference type="InterPro" id="IPR058913">
    <property type="entry name" value="Integrase_dom_put"/>
</dbReference>
<evidence type="ECO:0000259" key="1">
    <source>
        <dbReference type="PROSITE" id="PS50994"/>
    </source>
</evidence>
<evidence type="ECO:0000313" key="2">
    <source>
        <dbReference type="EMBL" id="KAJ8303655.1"/>
    </source>
</evidence>
<gene>
    <name evidence="2" type="ORF">KUTeg_018765</name>
</gene>
<dbReference type="Pfam" id="PF24764">
    <property type="entry name" value="rva_4"/>
    <property type="match status" value="1"/>
</dbReference>
<proteinExistence type="predicted"/>
<feature type="domain" description="Integrase catalytic" evidence="1">
    <location>
        <begin position="174"/>
        <end position="321"/>
    </location>
</feature>
<dbReference type="PROSITE" id="PS50994">
    <property type="entry name" value="INTEGRASE"/>
    <property type="match status" value="1"/>
</dbReference>
<dbReference type="InterPro" id="IPR001584">
    <property type="entry name" value="Integrase_cat-core"/>
</dbReference>
<dbReference type="PANTHER" id="PTHR46791:SF5">
    <property type="entry name" value="CLR5 DOMAIN-CONTAINING PROTEIN-RELATED"/>
    <property type="match status" value="1"/>
</dbReference>
<dbReference type="Gene3D" id="3.30.420.10">
    <property type="entry name" value="Ribonuclease H-like superfamily/Ribonuclease H"/>
    <property type="match status" value="1"/>
</dbReference>
<dbReference type="Proteomes" id="UP001217089">
    <property type="component" value="Unassembled WGS sequence"/>
</dbReference>
<dbReference type="InterPro" id="IPR036397">
    <property type="entry name" value="RNaseH_sf"/>
</dbReference>
<accession>A0ABQ9EJF1</accession>
<organism evidence="2 3">
    <name type="scientific">Tegillarca granosa</name>
    <name type="common">Malaysian cockle</name>
    <name type="synonym">Anadara granosa</name>
    <dbReference type="NCBI Taxonomy" id="220873"/>
    <lineage>
        <taxon>Eukaryota</taxon>
        <taxon>Metazoa</taxon>
        <taxon>Spiralia</taxon>
        <taxon>Lophotrochozoa</taxon>
        <taxon>Mollusca</taxon>
        <taxon>Bivalvia</taxon>
        <taxon>Autobranchia</taxon>
        <taxon>Pteriomorphia</taxon>
        <taxon>Arcoida</taxon>
        <taxon>Arcoidea</taxon>
        <taxon>Arcidae</taxon>
        <taxon>Tegillarca</taxon>
    </lineage>
</organism>
<dbReference type="PANTHER" id="PTHR46791">
    <property type="entry name" value="EXPRESSED PROTEIN"/>
    <property type="match status" value="1"/>
</dbReference>
<dbReference type="EMBL" id="JARBDR010000915">
    <property type="protein sequence ID" value="KAJ8303655.1"/>
    <property type="molecule type" value="Genomic_DNA"/>
</dbReference>
<dbReference type="InterPro" id="IPR012337">
    <property type="entry name" value="RNaseH-like_sf"/>
</dbReference>
<keyword evidence="3" id="KW-1185">Reference proteome</keyword>
<reference evidence="2 3" key="1">
    <citation type="submission" date="2022-12" db="EMBL/GenBank/DDBJ databases">
        <title>Chromosome-level genome of Tegillarca granosa.</title>
        <authorList>
            <person name="Kim J."/>
        </authorList>
    </citation>
    <scope>NUCLEOTIDE SEQUENCE [LARGE SCALE GENOMIC DNA]</scope>
    <source>
        <strain evidence="2">Teg-2019</strain>
        <tissue evidence="2">Adductor muscle</tissue>
    </source>
</reference>